<keyword evidence="1" id="KW-1133">Transmembrane helix</keyword>
<feature type="transmembrane region" description="Helical" evidence="1">
    <location>
        <begin position="16"/>
        <end position="36"/>
    </location>
</feature>
<evidence type="ECO:0000313" key="2">
    <source>
        <dbReference type="EMBL" id="KPQ15460.1"/>
    </source>
</evidence>
<dbReference type="Proteomes" id="UP000050421">
    <property type="component" value="Unassembled WGS sequence"/>
</dbReference>
<dbReference type="EMBL" id="LJXT01000051">
    <property type="protein sequence ID" value="KPQ15460.1"/>
    <property type="molecule type" value="Genomic_DNA"/>
</dbReference>
<proteinExistence type="predicted"/>
<dbReference type="AlphaFoldDB" id="A0A0P8BYU5"/>
<organism evidence="2 3">
    <name type="scientific">Algoriphagus marincola HL-49</name>
    <dbReference type="NCBI Taxonomy" id="1305737"/>
    <lineage>
        <taxon>Bacteria</taxon>
        <taxon>Pseudomonadati</taxon>
        <taxon>Bacteroidota</taxon>
        <taxon>Cytophagia</taxon>
        <taxon>Cytophagales</taxon>
        <taxon>Cyclobacteriaceae</taxon>
        <taxon>Algoriphagus</taxon>
    </lineage>
</organism>
<gene>
    <name evidence="2" type="ORF">HLUCCX10_09120</name>
</gene>
<comment type="caution">
    <text evidence="2">The sequence shown here is derived from an EMBL/GenBank/DDBJ whole genome shotgun (WGS) entry which is preliminary data.</text>
</comment>
<keyword evidence="1" id="KW-0812">Transmembrane</keyword>
<reference evidence="2 3" key="1">
    <citation type="submission" date="2015-09" db="EMBL/GenBank/DDBJ databases">
        <title>Identification and resolution of microdiversity through metagenomic sequencing of parallel consortia.</title>
        <authorList>
            <person name="Nelson W.C."/>
            <person name="Romine M.F."/>
            <person name="Lindemann S.R."/>
        </authorList>
    </citation>
    <scope>NUCLEOTIDE SEQUENCE [LARGE SCALE GENOMIC DNA]</scope>
    <source>
        <strain evidence="2">HL-49</strain>
    </source>
</reference>
<evidence type="ECO:0000313" key="3">
    <source>
        <dbReference type="Proteomes" id="UP000050421"/>
    </source>
</evidence>
<feature type="transmembrane region" description="Helical" evidence="1">
    <location>
        <begin position="42"/>
        <end position="64"/>
    </location>
</feature>
<keyword evidence="1" id="KW-0472">Membrane</keyword>
<dbReference type="STRING" id="1305737.GCA_000526355_03003"/>
<name>A0A0P8BYU5_9BACT</name>
<dbReference type="PATRIC" id="fig|1305737.6.peg.2460"/>
<accession>A0A0P8BYU5</accession>
<sequence length="88" mass="10312">MEFSLSTKNTKKMKNYEFAVGFVTGALIIFVTLIQLNVALPLVWLLFMAGPFLVIWMVWSVLVAPVQIEETFEEQWYQDRPDLRRVED</sequence>
<protein>
    <submittedName>
        <fullName evidence="2">Uncharacterized protein</fullName>
    </submittedName>
</protein>
<evidence type="ECO:0000256" key="1">
    <source>
        <dbReference type="SAM" id="Phobius"/>
    </source>
</evidence>